<name>A0A0G0N536_9BACT</name>
<dbReference type="Proteomes" id="UP000034246">
    <property type="component" value="Unassembled WGS sequence"/>
</dbReference>
<reference evidence="3 4" key="1">
    <citation type="journal article" date="2015" name="Nature">
        <title>rRNA introns, odd ribosomes, and small enigmatic genomes across a large radiation of phyla.</title>
        <authorList>
            <person name="Brown C.T."/>
            <person name="Hug L.A."/>
            <person name="Thomas B.C."/>
            <person name="Sharon I."/>
            <person name="Castelle C.J."/>
            <person name="Singh A."/>
            <person name="Wilkins M.J."/>
            <person name="Williams K.H."/>
            <person name="Banfield J.F."/>
        </authorList>
    </citation>
    <scope>NUCLEOTIDE SEQUENCE [LARGE SCALE GENOMIC DNA]</scope>
</reference>
<sequence>MGDENKNLNRQFSNLNETSNENVPKLTLSPLNETLKQEKVEPSKIPHIPRLSFKDKRRYIVLFALFILLVLVAVTVGLFIRKASKVEVESRLTNIDC</sequence>
<evidence type="ECO:0000256" key="2">
    <source>
        <dbReference type="SAM" id="Phobius"/>
    </source>
</evidence>
<organism evidence="3 4">
    <name type="scientific">Candidatus Woesebacteria bacterium GW2011_GWA1_39_21</name>
    <dbReference type="NCBI Taxonomy" id="1618550"/>
    <lineage>
        <taxon>Bacteria</taxon>
        <taxon>Candidatus Woeseibacteriota</taxon>
    </lineage>
</organism>
<evidence type="ECO:0000313" key="4">
    <source>
        <dbReference type="Proteomes" id="UP000034246"/>
    </source>
</evidence>
<dbReference type="EMBL" id="LBWP01000009">
    <property type="protein sequence ID" value="KKR11309.1"/>
    <property type="molecule type" value="Genomic_DNA"/>
</dbReference>
<dbReference type="AlphaFoldDB" id="A0A0G0N536"/>
<feature type="region of interest" description="Disordered" evidence="1">
    <location>
        <begin position="1"/>
        <end position="26"/>
    </location>
</feature>
<protein>
    <submittedName>
        <fullName evidence="3">Uncharacterized protein</fullName>
    </submittedName>
</protein>
<feature type="compositionally biased region" description="Polar residues" evidence="1">
    <location>
        <begin position="8"/>
        <end position="22"/>
    </location>
</feature>
<keyword evidence="2" id="KW-0472">Membrane</keyword>
<gene>
    <name evidence="3" type="ORF">UT39_C0009G0069</name>
</gene>
<evidence type="ECO:0000313" key="3">
    <source>
        <dbReference type="EMBL" id="KKR11309.1"/>
    </source>
</evidence>
<proteinExistence type="predicted"/>
<evidence type="ECO:0000256" key="1">
    <source>
        <dbReference type="SAM" id="MobiDB-lite"/>
    </source>
</evidence>
<keyword evidence="2" id="KW-1133">Transmembrane helix</keyword>
<feature type="transmembrane region" description="Helical" evidence="2">
    <location>
        <begin position="59"/>
        <end position="80"/>
    </location>
</feature>
<accession>A0A0G0N536</accession>
<comment type="caution">
    <text evidence="3">The sequence shown here is derived from an EMBL/GenBank/DDBJ whole genome shotgun (WGS) entry which is preliminary data.</text>
</comment>
<keyword evidence="2" id="KW-0812">Transmembrane</keyword>